<keyword evidence="4" id="KW-1185">Reference proteome</keyword>
<comment type="caution">
    <text evidence="3">The sequence shown here is derived from an EMBL/GenBank/DDBJ whole genome shotgun (WGS) entry which is preliminary data.</text>
</comment>
<evidence type="ECO:0000313" key="3">
    <source>
        <dbReference type="EMBL" id="KAF6806162.1"/>
    </source>
</evidence>
<name>A0A8H6MR78_9PEZI</name>
<dbReference type="Proteomes" id="UP000652219">
    <property type="component" value="Unassembled WGS sequence"/>
</dbReference>
<feature type="region of interest" description="Disordered" evidence="1">
    <location>
        <begin position="85"/>
        <end position="105"/>
    </location>
</feature>
<keyword evidence="2" id="KW-0472">Membrane</keyword>
<evidence type="ECO:0000313" key="4">
    <source>
        <dbReference type="Proteomes" id="UP000652219"/>
    </source>
</evidence>
<evidence type="ECO:0000256" key="1">
    <source>
        <dbReference type="SAM" id="MobiDB-lite"/>
    </source>
</evidence>
<gene>
    <name evidence="3" type="ORF">CSOJ01_09018</name>
</gene>
<dbReference type="EMBL" id="WIGN01000165">
    <property type="protein sequence ID" value="KAF6806162.1"/>
    <property type="molecule type" value="Genomic_DNA"/>
</dbReference>
<keyword evidence="2" id="KW-0812">Transmembrane</keyword>
<dbReference type="AlphaFoldDB" id="A0A8H6MR78"/>
<protein>
    <submittedName>
        <fullName evidence="3">Uncharacterized protein</fullName>
    </submittedName>
</protein>
<sequence>MEMLEQRRKGQYTTARERVWFARLHPEPKITRSGCSLAAVMPTTSLLCVFSATVLAMFRLLKRNKHPSLLALVFSSRFGPRISGRGDRYDPSVPGYLSGPGDDDNEEVDVQKVYIFGGGKLLAK</sequence>
<proteinExistence type="predicted"/>
<accession>A0A8H6MR78</accession>
<reference evidence="3 4" key="1">
    <citation type="journal article" date="2020" name="Phytopathology">
        <title>Genome Sequence Resources of Colletotrichum truncatum, C. plurivorum, C. musicola, and C. sojae: Four Species Pathogenic to Soybean (Glycine max).</title>
        <authorList>
            <person name="Rogerio F."/>
            <person name="Boufleur T.R."/>
            <person name="Ciampi-Guillardi M."/>
            <person name="Sukno S.A."/>
            <person name="Thon M.R."/>
            <person name="Massola Junior N.S."/>
            <person name="Baroncelli R."/>
        </authorList>
    </citation>
    <scope>NUCLEOTIDE SEQUENCE [LARGE SCALE GENOMIC DNA]</scope>
    <source>
        <strain evidence="3 4">LFN0009</strain>
    </source>
</reference>
<organism evidence="3 4">
    <name type="scientific">Colletotrichum sojae</name>
    <dbReference type="NCBI Taxonomy" id="2175907"/>
    <lineage>
        <taxon>Eukaryota</taxon>
        <taxon>Fungi</taxon>
        <taxon>Dikarya</taxon>
        <taxon>Ascomycota</taxon>
        <taxon>Pezizomycotina</taxon>
        <taxon>Sordariomycetes</taxon>
        <taxon>Hypocreomycetidae</taxon>
        <taxon>Glomerellales</taxon>
        <taxon>Glomerellaceae</taxon>
        <taxon>Colletotrichum</taxon>
        <taxon>Colletotrichum orchidearum species complex</taxon>
    </lineage>
</organism>
<keyword evidence="2" id="KW-1133">Transmembrane helix</keyword>
<evidence type="ECO:0000256" key="2">
    <source>
        <dbReference type="SAM" id="Phobius"/>
    </source>
</evidence>
<feature type="transmembrane region" description="Helical" evidence="2">
    <location>
        <begin position="37"/>
        <end position="58"/>
    </location>
</feature>